<reference evidence="2" key="1">
    <citation type="submission" date="2018-02" db="EMBL/GenBank/DDBJ databases">
        <title>Rhizophora mucronata_Transcriptome.</title>
        <authorList>
            <person name="Meera S.P."/>
            <person name="Sreeshan A."/>
            <person name="Augustine A."/>
        </authorList>
    </citation>
    <scope>NUCLEOTIDE SEQUENCE</scope>
    <source>
        <tissue evidence="2">Leaf</tissue>
    </source>
</reference>
<name>A0A2P2J5M2_RHIMU</name>
<accession>A0A2P2J5M2</accession>
<feature type="compositionally biased region" description="Basic and acidic residues" evidence="1">
    <location>
        <begin position="1"/>
        <end position="13"/>
    </location>
</feature>
<feature type="compositionally biased region" description="Basic residues" evidence="1">
    <location>
        <begin position="25"/>
        <end position="36"/>
    </location>
</feature>
<feature type="region of interest" description="Disordered" evidence="1">
    <location>
        <begin position="1"/>
        <end position="36"/>
    </location>
</feature>
<sequence>MIPLHQRDKKEATLKQCSMSQLQHSKQKKIPWKKQP</sequence>
<organism evidence="2">
    <name type="scientific">Rhizophora mucronata</name>
    <name type="common">Asiatic mangrove</name>
    <dbReference type="NCBI Taxonomy" id="61149"/>
    <lineage>
        <taxon>Eukaryota</taxon>
        <taxon>Viridiplantae</taxon>
        <taxon>Streptophyta</taxon>
        <taxon>Embryophyta</taxon>
        <taxon>Tracheophyta</taxon>
        <taxon>Spermatophyta</taxon>
        <taxon>Magnoliopsida</taxon>
        <taxon>eudicotyledons</taxon>
        <taxon>Gunneridae</taxon>
        <taxon>Pentapetalae</taxon>
        <taxon>rosids</taxon>
        <taxon>fabids</taxon>
        <taxon>Malpighiales</taxon>
        <taxon>Rhizophoraceae</taxon>
        <taxon>Rhizophora</taxon>
    </lineage>
</organism>
<evidence type="ECO:0000256" key="1">
    <source>
        <dbReference type="SAM" id="MobiDB-lite"/>
    </source>
</evidence>
<evidence type="ECO:0000313" key="2">
    <source>
        <dbReference type="EMBL" id="MBW88793.1"/>
    </source>
</evidence>
<feature type="compositionally biased region" description="Polar residues" evidence="1">
    <location>
        <begin position="15"/>
        <end position="24"/>
    </location>
</feature>
<dbReference type="AlphaFoldDB" id="A0A2P2J5M2"/>
<protein>
    <submittedName>
        <fullName evidence="2">Uncharacterized protein</fullName>
    </submittedName>
</protein>
<dbReference type="EMBL" id="GGEC01008310">
    <property type="protein sequence ID" value="MBW88793.1"/>
    <property type="molecule type" value="Transcribed_RNA"/>
</dbReference>
<proteinExistence type="predicted"/>